<reference evidence="3" key="1">
    <citation type="submission" date="2023-07" db="EMBL/GenBank/DDBJ databases">
        <title>A chromosome-level genome assembly of Lolium multiflorum.</title>
        <authorList>
            <person name="Chen Y."/>
            <person name="Copetti D."/>
            <person name="Kolliker R."/>
            <person name="Studer B."/>
        </authorList>
    </citation>
    <scope>NUCLEOTIDE SEQUENCE</scope>
    <source>
        <strain evidence="3">02402/16</strain>
        <tissue evidence="3">Leaf</tissue>
    </source>
</reference>
<evidence type="ECO:0000313" key="3">
    <source>
        <dbReference type="EMBL" id="KAK1606293.1"/>
    </source>
</evidence>
<dbReference type="InterPro" id="IPR036047">
    <property type="entry name" value="F-box-like_dom_sf"/>
</dbReference>
<proteinExistence type="predicted"/>
<dbReference type="InterPro" id="IPR005174">
    <property type="entry name" value="KIB1-4_b-propeller"/>
</dbReference>
<organism evidence="3 4">
    <name type="scientific">Lolium multiflorum</name>
    <name type="common">Italian ryegrass</name>
    <name type="synonym">Lolium perenne subsp. multiflorum</name>
    <dbReference type="NCBI Taxonomy" id="4521"/>
    <lineage>
        <taxon>Eukaryota</taxon>
        <taxon>Viridiplantae</taxon>
        <taxon>Streptophyta</taxon>
        <taxon>Embryophyta</taxon>
        <taxon>Tracheophyta</taxon>
        <taxon>Spermatophyta</taxon>
        <taxon>Magnoliopsida</taxon>
        <taxon>Liliopsida</taxon>
        <taxon>Poales</taxon>
        <taxon>Poaceae</taxon>
        <taxon>BOP clade</taxon>
        <taxon>Pooideae</taxon>
        <taxon>Poodae</taxon>
        <taxon>Poeae</taxon>
        <taxon>Poeae Chloroplast Group 2 (Poeae type)</taxon>
        <taxon>Loliodinae</taxon>
        <taxon>Loliinae</taxon>
        <taxon>Lolium</taxon>
    </lineage>
</organism>
<gene>
    <name evidence="3" type="ORF">QYE76_029966</name>
</gene>
<dbReference type="Proteomes" id="UP001231189">
    <property type="component" value="Unassembled WGS sequence"/>
</dbReference>
<protein>
    <recommendedName>
        <fullName evidence="2">KIB1-4 beta-propeller domain-containing protein</fullName>
    </recommendedName>
</protein>
<dbReference type="SUPFAM" id="SSF81383">
    <property type="entry name" value="F-box domain"/>
    <property type="match status" value="1"/>
</dbReference>
<evidence type="ECO:0000313" key="4">
    <source>
        <dbReference type="Proteomes" id="UP001231189"/>
    </source>
</evidence>
<dbReference type="PANTHER" id="PTHR33165:SF87">
    <property type="entry name" value="DUF295 DOMAIN-CONTAINING PROTEIN"/>
    <property type="match status" value="1"/>
</dbReference>
<name>A0AAD8QNV5_LOLMU</name>
<evidence type="ECO:0000256" key="1">
    <source>
        <dbReference type="SAM" id="MobiDB-lite"/>
    </source>
</evidence>
<dbReference type="Pfam" id="PF03478">
    <property type="entry name" value="Beta-prop_KIB1-4"/>
    <property type="match status" value="1"/>
</dbReference>
<comment type="caution">
    <text evidence="3">The sequence shown here is derived from an EMBL/GenBank/DDBJ whole genome shotgun (WGS) entry which is preliminary data.</text>
</comment>
<dbReference type="EMBL" id="JAUUTY010000007">
    <property type="protein sequence ID" value="KAK1606293.1"/>
    <property type="molecule type" value="Genomic_DNA"/>
</dbReference>
<accession>A0AAD8QNV5</accession>
<evidence type="ECO:0000259" key="2">
    <source>
        <dbReference type="Pfam" id="PF03478"/>
    </source>
</evidence>
<dbReference type="AlphaFoldDB" id="A0AAD8QNV5"/>
<feature type="region of interest" description="Disordered" evidence="1">
    <location>
        <begin position="1"/>
        <end position="49"/>
    </location>
</feature>
<keyword evidence="4" id="KW-1185">Reference proteome</keyword>
<dbReference type="PANTHER" id="PTHR33165">
    <property type="entry name" value="F-BOX DOMAIN CONTAINING PROTEIN-LIKE-RELATED"/>
    <property type="match status" value="1"/>
</dbReference>
<feature type="domain" description="KIB1-4 beta-propeller" evidence="2">
    <location>
        <begin position="158"/>
        <end position="421"/>
    </location>
</feature>
<sequence>MRADETSAGAVVDVQRRSPSDAAGGQSRRCDEAPAMAAPSDGGERDASGSPCLITKMTSQQSGSLYQPVAKRTRAAMKRRDWKNLPTDLVMDIADRLLTLDVAEYLRFRAACKPWRDCTDNPHAGDGMDARFRPRDWIVLYRCGHPSGRTLVNVATGARAKVDFPELATNHQLGTADGLLVLLHEGGNDVSVLNPLTGALIRFPPLTVDPADHPSCLPPRRLRVDPRVITGAGIDDSTSPCTLMLCLRPGAYPIVCAKPGDKNWVYGRVAKQGIAHMVSLVQSPVTLGGRCYFTTVSGRIMSLDLSPGSRWPLMKFLLDEDPPVTAQTTSFLVRSQGRMLMVRYMLGNNLMLGGGYNETEIFMWRGRRCRVEVFEVDMARRRLVPKSGVGNDHAAFLAGAGSVMVSTKKFPKIAANSVYLNYYQQQLGHFRAYSFQDRTTTQPRARKGRNGELDLCACHWELEDYLIRNMANSYFHDRFF</sequence>